<feature type="domain" description="Response regulatory" evidence="7">
    <location>
        <begin position="10"/>
        <end position="127"/>
    </location>
</feature>
<dbReference type="InterPro" id="IPR000792">
    <property type="entry name" value="Tscrpt_reg_LuxR_C"/>
</dbReference>
<dbReference type="PROSITE" id="PS50110">
    <property type="entry name" value="RESPONSE_REGULATORY"/>
    <property type="match status" value="1"/>
</dbReference>
<name>A0A4V2YYZ6_9ACTN</name>
<protein>
    <submittedName>
        <fullName evidence="8">Response regulator transcription factor</fullName>
    </submittedName>
</protein>
<evidence type="ECO:0000256" key="4">
    <source>
        <dbReference type="ARBA" id="ARBA00023163"/>
    </source>
</evidence>
<sequence length="225" mass="23611">MTGETPAPVRVLLVDDDPLVRTGLRLMLRGARDLEVVGEADDGTGVVDAVARLLPDVVLMDVRMPYLDGIAATRALTARGDGAPEVIVLTTFGDDANIVAALRAGAAGFLLKHAGPDEIVDAVRRSAAGEPVLSPAVARRLIDRLTAPSAEGTRAAEARRRLAVLSQREREVAAAVAEGLPNSEIAERLYMSVGSVKAHISSALTKLDMSNRIQLAILAHDAADS</sequence>
<keyword evidence="1 5" id="KW-0597">Phosphoprotein</keyword>
<dbReference type="GO" id="GO:0000160">
    <property type="term" value="P:phosphorelay signal transduction system"/>
    <property type="evidence" value="ECO:0007669"/>
    <property type="project" value="InterPro"/>
</dbReference>
<evidence type="ECO:0000256" key="5">
    <source>
        <dbReference type="PROSITE-ProRule" id="PRU00169"/>
    </source>
</evidence>
<dbReference type="InterPro" id="IPR016032">
    <property type="entry name" value="Sig_transdc_resp-reg_C-effctor"/>
</dbReference>
<dbReference type="RefSeq" id="WP_131889683.1">
    <property type="nucleotide sequence ID" value="NZ_SMKU01000014.1"/>
</dbReference>
<dbReference type="GO" id="GO:0006355">
    <property type="term" value="P:regulation of DNA-templated transcription"/>
    <property type="evidence" value="ECO:0007669"/>
    <property type="project" value="InterPro"/>
</dbReference>
<dbReference type="GO" id="GO:0003677">
    <property type="term" value="F:DNA binding"/>
    <property type="evidence" value="ECO:0007669"/>
    <property type="project" value="UniProtKB-KW"/>
</dbReference>
<comment type="caution">
    <text evidence="8">The sequence shown here is derived from an EMBL/GenBank/DDBJ whole genome shotgun (WGS) entry which is preliminary data.</text>
</comment>
<dbReference type="PROSITE" id="PS50043">
    <property type="entry name" value="HTH_LUXR_2"/>
    <property type="match status" value="1"/>
</dbReference>
<evidence type="ECO:0000256" key="1">
    <source>
        <dbReference type="ARBA" id="ARBA00022553"/>
    </source>
</evidence>
<dbReference type="Proteomes" id="UP000294513">
    <property type="component" value="Unassembled WGS sequence"/>
</dbReference>
<feature type="modified residue" description="4-aspartylphosphate" evidence="5">
    <location>
        <position position="61"/>
    </location>
</feature>
<dbReference type="SUPFAM" id="SSF46894">
    <property type="entry name" value="C-terminal effector domain of the bipartite response regulators"/>
    <property type="match status" value="1"/>
</dbReference>
<dbReference type="SMART" id="SM00448">
    <property type="entry name" value="REC"/>
    <property type="match status" value="1"/>
</dbReference>
<dbReference type="PROSITE" id="PS00622">
    <property type="entry name" value="HTH_LUXR_1"/>
    <property type="match status" value="1"/>
</dbReference>
<dbReference type="InterPro" id="IPR011006">
    <property type="entry name" value="CheY-like_superfamily"/>
</dbReference>
<dbReference type="SMART" id="SM00421">
    <property type="entry name" value="HTH_LUXR"/>
    <property type="match status" value="1"/>
</dbReference>
<dbReference type="Gene3D" id="3.40.50.2300">
    <property type="match status" value="1"/>
</dbReference>
<dbReference type="PANTHER" id="PTHR43214">
    <property type="entry name" value="TWO-COMPONENT RESPONSE REGULATOR"/>
    <property type="match status" value="1"/>
</dbReference>
<dbReference type="InterPro" id="IPR001789">
    <property type="entry name" value="Sig_transdc_resp-reg_receiver"/>
</dbReference>
<gene>
    <name evidence="8" type="ORF">E1298_05645</name>
</gene>
<dbReference type="PANTHER" id="PTHR43214:SF24">
    <property type="entry name" value="TRANSCRIPTIONAL REGULATORY PROTEIN NARL-RELATED"/>
    <property type="match status" value="1"/>
</dbReference>
<dbReference type="CDD" id="cd17535">
    <property type="entry name" value="REC_NarL-like"/>
    <property type="match status" value="1"/>
</dbReference>
<feature type="domain" description="HTH luxR-type" evidence="6">
    <location>
        <begin position="158"/>
        <end position="223"/>
    </location>
</feature>
<dbReference type="SUPFAM" id="SSF52172">
    <property type="entry name" value="CheY-like"/>
    <property type="match status" value="1"/>
</dbReference>
<accession>A0A4V2YYZ6</accession>
<keyword evidence="9" id="KW-1185">Reference proteome</keyword>
<dbReference type="InterPro" id="IPR039420">
    <property type="entry name" value="WalR-like"/>
</dbReference>
<proteinExistence type="predicted"/>
<reference evidence="8 9" key="1">
    <citation type="submission" date="2019-03" db="EMBL/GenBank/DDBJ databases">
        <title>Draft genome sequences of novel Actinobacteria.</title>
        <authorList>
            <person name="Sahin N."/>
            <person name="Ay H."/>
            <person name="Saygin H."/>
        </authorList>
    </citation>
    <scope>NUCLEOTIDE SEQUENCE [LARGE SCALE GENOMIC DNA]</scope>
    <source>
        <strain evidence="8 9">H3C3</strain>
    </source>
</reference>
<keyword evidence="4" id="KW-0804">Transcription</keyword>
<keyword evidence="3" id="KW-0238">DNA-binding</keyword>
<dbReference type="AlphaFoldDB" id="A0A4V2YYZ6"/>
<keyword evidence="2" id="KW-0805">Transcription regulation</keyword>
<evidence type="ECO:0000259" key="7">
    <source>
        <dbReference type="PROSITE" id="PS50110"/>
    </source>
</evidence>
<organism evidence="8 9">
    <name type="scientific">Actinomadura rubrisoli</name>
    <dbReference type="NCBI Taxonomy" id="2530368"/>
    <lineage>
        <taxon>Bacteria</taxon>
        <taxon>Bacillati</taxon>
        <taxon>Actinomycetota</taxon>
        <taxon>Actinomycetes</taxon>
        <taxon>Streptosporangiales</taxon>
        <taxon>Thermomonosporaceae</taxon>
        <taxon>Actinomadura</taxon>
    </lineage>
</organism>
<dbReference type="InterPro" id="IPR058245">
    <property type="entry name" value="NreC/VraR/RcsB-like_REC"/>
</dbReference>
<dbReference type="CDD" id="cd06170">
    <property type="entry name" value="LuxR_C_like"/>
    <property type="match status" value="1"/>
</dbReference>
<dbReference type="Pfam" id="PF00072">
    <property type="entry name" value="Response_reg"/>
    <property type="match status" value="1"/>
</dbReference>
<dbReference type="Pfam" id="PF00196">
    <property type="entry name" value="GerE"/>
    <property type="match status" value="1"/>
</dbReference>
<evidence type="ECO:0000313" key="8">
    <source>
        <dbReference type="EMBL" id="TDD95127.1"/>
    </source>
</evidence>
<dbReference type="OrthoDB" id="9808843at2"/>
<evidence type="ECO:0000313" key="9">
    <source>
        <dbReference type="Proteomes" id="UP000294513"/>
    </source>
</evidence>
<evidence type="ECO:0000256" key="3">
    <source>
        <dbReference type="ARBA" id="ARBA00023125"/>
    </source>
</evidence>
<evidence type="ECO:0000259" key="6">
    <source>
        <dbReference type="PROSITE" id="PS50043"/>
    </source>
</evidence>
<evidence type="ECO:0000256" key="2">
    <source>
        <dbReference type="ARBA" id="ARBA00023015"/>
    </source>
</evidence>
<dbReference type="EMBL" id="SMKU01000014">
    <property type="protein sequence ID" value="TDD95127.1"/>
    <property type="molecule type" value="Genomic_DNA"/>
</dbReference>
<dbReference type="PRINTS" id="PR00038">
    <property type="entry name" value="HTHLUXR"/>
</dbReference>